<protein>
    <recommendedName>
        <fullName evidence="5">Heparinase II/III-like C-terminal domain-containing protein</fullName>
    </recommendedName>
</protein>
<comment type="subcellular location">
    <subcellularLocation>
        <location evidence="1">Periplasm</location>
    </subcellularLocation>
</comment>
<keyword evidence="3" id="KW-0574">Periplasm</keyword>
<evidence type="ECO:0000256" key="4">
    <source>
        <dbReference type="ARBA" id="ARBA00023239"/>
    </source>
</evidence>
<evidence type="ECO:0000256" key="2">
    <source>
        <dbReference type="ARBA" id="ARBA00022729"/>
    </source>
</evidence>
<dbReference type="Proteomes" id="UP000000490">
    <property type="component" value="Chromosome"/>
</dbReference>
<evidence type="ECO:0000313" key="7">
    <source>
        <dbReference type="Proteomes" id="UP000000490"/>
    </source>
</evidence>
<sequence length="658" mass="76238">MLSDIKNLGELSQHIVKKYIKFGNGKNTIDFDKLKKACDGVVVANRFQDQQIFLDTFDWQNGHDDRNWWWQLQALPFLLWYVNSHNLMNNDEKKALLFFTKKALLRWVECSEVESISSPLIWHDHASAFRLRNIVKWINFLIINDLYVELLTDAEQLKIINVIDKHLNFLKEENNYSQYTNHGFDQMMIVYEVSLLWQKQNILQEIGDIAESRLEDELDHAFTDEGVHVENSPHYQRFMLSRAKQLIAFKEIGDKKLCQKATLVIDKATDFLRAITMPNGYLPMIGDTVEDDKGLLESLDSSIKFYDYSQSGYYVAKGRAKNGKSLHLVFKCSYISNYHRHDDDLAFHLYYDDQVVFGDGGLGIYQEQDSRRKFLRSSAAHNTIYPRDIEAIREPDKLLSKSVASVLEPGLIVATTSMYGGTLQRVLDIRNLEDLEIVIKDKWLELPTADASISMINFFIPAVVRANKISEKELAFDMAGKLVNVKTSTDKISMYLDEVIVSKKFAQFDKAVKFGWQLFLSLRKTIVTNIKIANSDKIFEKELQADPRIKTSQELNLINDFKNNAVMLKREIIIKSNKVVLKTEGEGDLVYAFYLYYADKLLKSLYSDEREHSFSVPINSDIEYKAVFYYKHQNGEKCSCGVSFRIFNDEVKIINPKR</sequence>
<feature type="domain" description="Heparinase II/III-like C-terminal" evidence="5">
    <location>
        <begin position="308"/>
        <end position="391"/>
    </location>
</feature>
<evidence type="ECO:0000313" key="6">
    <source>
        <dbReference type="EMBL" id="AEI35699.1"/>
    </source>
</evidence>
<gene>
    <name evidence="6" type="ordered locus">F7308_0772</name>
</gene>
<name>A0ABN3ZLB2_FRAST</name>
<evidence type="ECO:0000256" key="1">
    <source>
        <dbReference type="ARBA" id="ARBA00004418"/>
    </source>
</evidence>
<dbReference type="InterPro" id="IPR008929">
    <property type="entry name" value="Chondroitin_lyas"/>
</dbReference>
<keyword evidence="7" id="KW-1185">Reference proteome</keyword>
<dbReference type="PANTHER" id="PTHR39210:SF1">
    <property type="entry name" value="HEPARIN-SULFATE LYASE"/>
    <property type="match status" value="1"/>
</dbReference>
<organism evidence="6 7">
    <name type="scientific">Francisella salina</name>
    <dbReference type="NCBI Taxonomy" id="573569"/>
    <lineage>
        <taxon>Bacteria</taxon>
        <taxon>Pseudomonadati</taxon>
        <taxon>Pseudomonadota</taxon>
        <taxon>Gammaproteobacteria</taxon>
        <taxon>Thiotrichales</taxon>
        <taxon>Francisellaceae</taxon>
        <taxon>Francisella</taxon>
    </lineage>
</organism>
<proteinExistence type="predicted"/>
<evidence type="ECO:0000256" key="3">
    <source>
        <dbReference type="ARBA" id="ARBA00022764"/>
    </source>
</evidence>
<dbReference type="EMBL" id="CP002872">
    <property type="protein sequence ID" value="AEI35699.1"/>
    <property type="molecule type" value="Genomic_DNA"/>
</dbReference>
<reference evidence="6" key="1">
    <citation type="submission" date="2011-05" db="EMBL/GenBank/DDBJ databases">
        <authorList>
            <person name="Kuske C.R."/>
            <person name="Challacombe J.F."/>
            <person name="Siddaramappa S."/>
            <person name="Petersen J.M."/>
            <person name="Bruce D.C."/>
        </authorList>
    </citation>
    <scope>NUCLEOTIDE SEQUENCE</scope>
    <source>
        <strain evidence="6">TX077308</strain>
    </source>
</reference>
<dbReference type="PANTHER" id="PTHR39210">
    <property type="entry name" value="HEPARIN-SULFATE LYASE"/>
    <property type="match status" value="1"/>
</dbReference>
<keyword evidence="2" id="KW-0732">Signal</keyword>
<keyword evidence="4" id="KW-0456">Lyase</keyword>
<dbReference type="InterPro" id="IPR012480">
    <property type="entry name" value="Hepar_II_III_C"/>
</dbReference>
<dbReference type="SUPFAM" id="SSF48230">
    <property type="entry name" value="Chondroitin AC/alginate lyase"/>
    <property type="match status" value="1"/>
</dbReference>
<evidence type="ECO:0000259" key="5">
    <source>
        <dbReference type="Pfam" id="PF07940"/>
    </source>
</evidence>
<dbReference type="Pfam" id="PF07940">
    <property type="entry name" value="Hepar_II_III_C"/>
    <property type="match status" value="1"/>
</dbReference>
<dbReference type="RefSeq" id="WP_013922539.1">
    <property type="nucleotide sequence ID" value="NC_015696.1"/>
</dbReference>
<accession>A0ABN3ZLB2</accession>
<dbReference type="Gene3D" id="1.50.10.100">
    <property type="entry name" value="Chondroitin AC/alginate lyase"/>
    <property type="match status" value="1"/>
</dbReference>